<evidence type="ECO:0000256" key="9">
    <source>
        <dbReference type="ARBA" id="ARBA00023136"/>
    </source>
</evidence>
<dbReference type="EMBL" id="WKKX01000876">
    <property type="protein sequence ID" value="MSE09449.1"/>
    <property type="molecule type" value="Genomic_DNA"/>
</dbReference>
<keyword evidence="5 11" id="KW-0812">Transmembrane</keyword>
<evidence type="ECO:0000313" key="14">
    <source>
        <dbReference type="Proteomes" id="UP000467635"/>
    </source>
</evidence>
<dbReference type="PANTHER" id="PTHR43562:SF3">
    <property type="entry name" value="SODIUM ION_PROTON EXCHANGER (EUROFUNG)"/>
    <property type="match status" value="1"/>
</dbReference>
<feature type="domain" description="Cation/H+ exchanger transmembrane" evidence="12">
    <location>
        <begin position="9"/>
        <end position="69"/>
    </location>
</feature>
<evidence type="ECO:0000256" key="11">
    <source>
        <dbReference type="SAM" id="Phobius"/>
    </source>
</evidence>
<keyword evidence="10" id="KW-0739">Sodium transport</keyword>
<keyword evidence="9 11" id="KW-0472">Membrane</keyword>
<organism evidence="13 14">
    <name type="scientific">Ligilactobacillus salivarius</name>
    <dbReference type="NCBI Taxonomy" id="1624"/>
    <lineage>
        <taxon>Bacteria</taxon>
        <taxon>Bacillati</taxon>
        <taxon>Bacillota</taxon>
        <taxon>Bacilli</taxon>
        <taxon>Lactobacillales</taxon>
        <taxon>Lactobacillaceae</taxon>
        <taxon>Ligilactobacillus</taxon>
    </lineage>
</organism>
<dbReference type="Pfam" id="PF00999">
    <property type="entry name" value="Na_H_Exchanger"/>
    <property type="match status" value="1"/>
</dbReference>
<dbReference type="GO" id="GO:1902600">
    <property type="term" value="P:proton transmembrane transport"/>
    <property type="evidence" value="ECO:0007669"/>
    <property type="project" value="InterPro"/>
</dbReference>
<evidence type="ECO:0000259" key="12">
    <source>
        <dbReference type="Pfam" id="PF00999"/>
    </source>
</evidence>
<name>A0A7X2MHJ5_9LACO</name>
<gene>
    <name evidence="13" type="ORF">GKC33_12405</name>
</gene>
<dbReference type="PANTHER" id="PTHR43562">
    <property type="entry name" value="NAPA-TYPE SODIUM/HYDROGEN ANTIPORTER"/>
    <property type="match status" value="1"/>
</dbReference>
<protein>
    <submittedName>
        <fullName evidence="13">Sodium:proton antiporter</fullName>
    </submittedName>
</protein>
<evidence type="ECO:0000256" key="1">
    <source>
        <dbReference type="ARBA" id="ARBA00004141"/>
    </source>
</evidence>
<evidence type="ECO:0000256" key="3">
    <source>
        <dbReference type="ARBA" id="ARBA00022448"/>
    </source>
</evidence>
<dbReference type="InterPro" id="IPR038770">
    <property type="entry name" value="Na+/solute_symporter_sf"/>
</dbReference>
<feature type="non-terminal residue" evidence="13">
    <location>
        <position position="69"/>
    </location>
</feature>
<evidence type="ECO:0000256" key="7">
    <source>
        <dbReference type="ARBA" id="ARBA00023053"/>
    </source>
</evidence>
<reference evidence="13 14" key="1">
    <citation type="submission" date="2019-11" db="EMBL/GenBank/DDBJ databases">
        <title>Draft Genome Sequence of Plant Growth-Promoting Rhizosphere-Associated Bacteria.</title>
        <authorList>
            <person name="Vasilyev I.Y."/>
            <person name="Radchenko V."/>
            <person name="Ilnitskaya E.V."/>
        </authorList>
    </citation>
    <scope>NUCLEOTIDE SEQUENCE [LARGE SCALE GENOMIC DNA]</scope>
    <source>
        <strain evidence="13 14">VRA_01-1sq_f</strain>
    </source>
</reference>
<evidence type="ECO:0000256" key="10">
    <source>
        <dbReference type="ARBA" id="ARBA00023201"/>
    </source>
</evidence>
<dbReference type="GO" id="GO:0016020">
    <property type="term" value="C:membrane"/>
    <property type="evidence" value="ECO:0007669"/>
    <property type="project" value="UniProtKB-SubCell"/>
</dbReference>
<dbReference type="Proteomes" id="UP000467635">
    <property type="component" value="Unassembled WGS sequence"/>
</dbReference>
<evidence type="ECO:0000313" key="13">
    <source>
        <dbReference type="EMBL" id="MSE09449.1"/>
    </source>
</evidence>
<dbReference type="GO" id="GO:0015297">
    <property type="term" value="F:antiporter activity"/>
    <property type="evidence" value="ECO:0007669"/>
    <property type="project" value="UniProtKB-KW"/>
</dbReference>
<accession>A0A7X2MHJ5</accession>
<feature type="transmembrane region" description="Helical" evidence="11">
    <location>
        <begin position="28"/>
        <end position="47"/>
    </location>
</feature>
<dbReference type="InterPro" id="IPR006153">
    <property type="entry name" value="Cation/H_exchanger_TM"/>
</dbReference>
<dbReference type="Gene3D" id="1.20.1530.20">
    <property type="match status" value="1"/>
</dbReference>
<keyword evidence="3" id="KW-0813">Transport</keyword>
<evidence type="ECO:0000256" key="2">
    <source>
        <dbReference type="ARBA" id="ARBA00005551"/>
    </source>
</evidence>
<dbReference type="GO" id="GO:0006814">
    <property type="term" value="P:sodium ion transport"/>
    <property type="evidence" value="ECO:0007669"/>
    <property type="project" value="UniProtKB-KW"/>
</dbReference>
<comment type="subcellular location">
    <subcellularLocation>
        <location evidence="1">Membrane</location>
        <topology evidence="1">Multi-pass membrane protein</topology>
    </subcellularLocation>
</comment>
<evidence type="ECO:0000256" key="8">
    <source>
        <dbReference type="ARBA" id="ARBA00023065"/>
    </source>
</evidence>
<evidence type="ECO:0000256" key="4">
    <source>
        <dbReference type="ARBA" id="ARBA00022449"/>
    </source>
</evidence>
<evidence type="ECO:0000256" key="6">
    <source>
        <dbReference type="ARBA" id="ARBA00022989"/>
    </source>
</evidence>
<keyword evidence="7" id="KW-0915">Sodium</keyword>
<sequence>MTYLVELFIILLLTKIGAHLSNVFNFPSVIGELLVGIIAGPAVLGILAPTNLVHYFSELGVIILMFIAG</sequence>
<keyword evidence="6 11" id="KW-1133">Transmembrane helix</keyword>
<keyword evidence="4" id="KW-0050">Antiport</keyword>
<keyword evidence="8" id="KW-0406">Ion transport</keyword>
<comment type="similarity">
    <text evidence="2">Belongs to the monovalent cation:proton antiporter 2 (CPA2) transporter (TC 2.A.37) family.</text>
</comment>
<evidence type="ECO:0000256" key="5">
    <source>
        <dbReference type="ARBA" id="ARBA00022692"/>
    </source>
</evidence>
<proteinExistence type="inferred from homology"/>
<dbReference type="AlphaFoldDB" id="A0A7X2MHJ5"/>
<comment type="caution">
    <text evidence="13">The sequence shown here is derived from an EMBL/GenBank/DDBJ whole genome shotgun (WGS) entry which is preliminary data.</text>
</comment>